<dbReference type="RefSeq" id="WP_344700579.1">
    <property type="nucleotide sequence ID" value="NZ_BAABCK010000001.1"/>
</dbReference>
<gene>
    <name evidence="1" type="ORF">GCM10022378_00150</name>
</gene>
<evidence type="ECO:0000313" key="2">
    <source>
        <dbReference type="Proteomes" id="UP001500920"/>
    </source>
</evidence>
<reference evidence="2" key="1">
    <citation type="journal article" date="2019" name="Int. J. Syst. Evol. Microbiol.">
        <title>The Global Catalogue of Microorganisms (GCM) 10K type strain sequencing project: providing services to taxonomists for standard genome sequencing and annotation.</title>
        <authorList>
            <consortium name="The Broad Institute Genomics Platform"/>
            <consortium name="The Broad Institute Genome Sequencing Center for Infectious Disease"/>
            <person name="Wu L."/>
            <person name="Ma J."/>
        </authorList>
    </citation>
    <scope>NUCLEOTIDE SEQUENCE [LARGE SCALE GENOMIC DNA]</scope>
    <source>
        <strain evidence="2">JCM 16981</strain>
    </source>
</reference>
<accession>A0ABP7E208</accession>
<dbReference type="SUPFAM" id="SSF46785">
    <property type="entry name" value="Winged helix' DNA-binding domain"/>
    <property type="match status" value="1"/>
</dbReference>
<dbReference type="Proteomes" id="UP001500920">
    <property type="component" value="Unassembled WGS sequence"/>
</dbReference>
<proteinExistence type="predicted"/>
<dbReference type="InterPro" id="IPR036390">
    <property type="entry name" value="WH_DNA-bd_sf"/>
</dbReference>
<keyword evidence="2" id="KW-1185">Reference proteome</keyword>
<name>A0ABP7E208_9STAP</name>
<organism evidence="1 2">
    <name type="scientific">Salinicoccus jeotgali</name>
    <dbReference type="NCBI Taxonomy" id="381634"/>
    <lineage>
        <taxon>Bacteria</taxon>
        <taxon>Bacillati</taxon>
        <taxon>Bacillota</taxon>
        <taxon>Bacilli</taxon>
        <taxon>Bacillales</taxon>
        <taxon>Staphylococcaceae</taxon>
        <taxon>Salinicoccus</taxon>
    </lineage>
</organism>
<sequence>MLILGENKLKVLNLINRFGVIGYRQLFDYFEGQISQGAIYKILSDLHENELIKKGNVGRIFYCYITPNAEAIIDKPMYNFKTVNKTEVIHDLRVNDFILKQYKSAVATDKYKYVDFTTERELTDEQLIEREDSFKSNNLTRNVEKIKRNIPDGMLNLETQDGRLLRIAIEYEFTQKSTRRYKEILGRYQKQYDRNEIATVTYIYKGSRVRHKIEQVMSENNYNFNITFRNADNIFD</sequence>
<comment type="caution">
    <text evidence="1">The sequence shown here is derived from an EMBL/GenBank/DDBJ whole genome shotgun (WGS) entry which is preliminary data.</text>
</comment>
<evidence type="ECO:0000313" key="1">
    <source>
        <dbReference type="EMBL" id="GAA3713230.1"/>
    </source>
</evidence>
<protein>
    <submittedName>
        <fullName evidence="1">Uncharacterized protein</fullName>
    </submittedName>
</protein>
<dbReference type="EMBL" id="BAABCK010000001">
    <property type="protein sequence ID" value="GAA3713230.1"/>
    <property type="molecule type" value="Genomic_DNA"/>
</dbReference>